<gene>
    <name evidence="2" type="ORF">B7463_g7816</name>
</gene>
<dbReference type="InterPro" id="IPR052895">
    <property type="entry name" value="HetReg/Transcr_Mod"/>
</dbReference>
<evidence type="ECO:0000259" key="1">
    <source>
        <dbReference type="Pfam" id="PF06985"/>
    </source>
</evidence>
<dbReference type="EMBL" id="NCSJ02000160">
    <property type="protein sequence ID" value="RFU28516.1"/>
    <property type="molecule type" value="Genomic_DNA"/>
</dbReference>
<dbReference type="Proteomes" id="UP000258309">
    <property type="component" value="Unassembled WGS sequence"/>
</dbReference>
<proteinExistence type="predicted"/>
<dbReference type="InterPro" id="IPR010730">
    <property type="entry name" value="HET"/>
</dbReference>
<dbReference type="OMA" id="IPWPSGA"/>
<feature type="domain" description="Heterokaryon incompatibility" evidence="1">
    <location>
        <begin position="108"/>
        <end position="258"/>
    </location>
</feature>
<dbReference type="AlphaFoldDB" id="A0A3E2H553"/>
<dbReference type="OrthoDB" id="270167at2759"/>
<name>A0A3E2H553_SCYLI</name>
<sequence>MRSKSDQRYLDQANWRSKGHIEFFSWPAPPPSSVPLEVLHELSLNDKQILFEDFKPTQEAHAIKGKALLAKLEHLDPVLAAKFELKPDLIQSFIMRLINGEESPERSYIALSYCWSPQYQHLTKGDINLASEHRIPLSGLLFQAAIAERNAANEGVWIDQLCIDQKNREEKKIAIAAMDAVYKHARSVFVALEDIEVNQAEQLFMLEFIPEFESSETILSRPHFGETPAYMERNTVLRDFFTKITSSRWFTRAWCSHEMRLGQKHTFYIPCEATGPHNKNLVLGLTGEFLWYLCSLSSEVPSVNSRNLDVKGIIARNFDMQKQIIKIRRIMNDQPGDVKSDGADYVANIMETFELDAGGDPDLPEEARIADANCDKISIVLNILGNGLNLKIERSAEAMKPYASLDECYRQLLILALAAGDPLSLCCLGRPLKPNTTTARSSWLCQPTNLDTGSAPELHSLPVLSPSSITLDPNPESTWIELDGYSPTKLDIPSETSFQCAKQLLNKCISLNLGLAPGGIISVWGPGPEYQYWRYQTDLEEDMLYRFLVTLQLVLHAGLQWTLKVSENSGFPPNKLAAWKKELLEYFHEEFNMDELIEMKWVESEAGVGAVNALMRFVNWIVTWGQQSTHAINSSEIWMPRVYKLDSGGKVLIFSDPFTSNDKSLNMDPTKMSVFIPECLVRDEYSRLARVWILNVDEKDDEKKEDDQDKEIVENLGKDMDRTLHISTDARNDDTTINTDITRWVLKRKTRLFSDKSISTEKRSEWERKDQMRIYGSR</sequence>
<dbReference type="Pfam" id="PF06985">
    <property type="entry name" value="HET"/>
    <property type="match status" value="1"/>
</dbReference>
<keyword evidence="3" id="KW-1185">Reference proteome</keyword>
<dbReference type="PANTHER" id="PTHR24148">
    <property type="entry name" value="ANKYRIN REPEAT DOMAIN-CONTAINING PROTEIN 39 HOMOLOG-RELATED"/>
    <property type="match status" value="1"/>
</dbReference>
<feature type="non-terminal residue" evidence="2">
    <location>
        <position position="1"/>
    </location>
</feature>
<accession>A0A3E2H553</accession>
<comment type="caution">
    <text evidence="2">The sequence shown here is derived from an EMBL/GenBank/DDBJ whole genome shotgun (WGS) entry which is preliminary data.</text>
</comment>
<organism evidence="2 3">
    <name type="scientific">Scytalidium lignicola</name>
    <name type="common">Hyphomycete</name>
    <dbReference type="NCBI Taxonomy" id="5539"/>
    <lineage>
        <taxon>Eukaryota</taxon>
        <taxon>Fungi</taxon>
        <taxon>Dikarya</taxon>
        <taxon>Ascomycota</taxon>
        <taxon>Pezizomycotina</taxon>
        <taxon>Leotiomycetes</taxon>
        <taxon>Leotiomycetes incertae sedis</taxon>
        <taxon>Scytalidium</taxon>
    </lineage>
</organism>
<dbReference type="STRING" id="5539.A0A3E2H553"/>
<reference evidence="2 3" key="1">
    <citation type="submission" date="2018-05" db="EMBL/GenBank/DDBJ databases">
        <title>Draft genome sequence of Scytalidium lignicola DSM 105466, a ubiquitous saprotrophic fungus.</title>
        <authorList>
            <person name="Buettner E."/>
            <person name="Gebauer A.M."/>
            <person name="Hofrichter M."/>
            <person name="Liers C."/>
            <person name="Kellner H."/>
        </authorList>
    </citation>
    <scope>NUCLEOTIDE SEQUENCE [LARGE SCALE GENOMIC DNA]</scope>
    <source>
        <strain evidence="2 3">DSM 105466</strain>
    </source>
</reference>
<protein>
    <recommendedName>
        <fullName evidence="1">Heterokaryon incompatibility domain-containing protein</fullName>
    </recommendedName>
</protein>
<evidence type="ECO:0000313" key="3">
    <source>
        <dbReference type="Proteomes" id="UP000258309"/>
    </source>
</evidence>
<evidence type="ECO:0000313" key="2">
    <source>
        <dbReference type="EMBL" id="RFU28516.1"/>
    </source>
</evidence>
<feature type="non-terminal residue" evidence="2">
    <location>
        <position position="778"/>
    </location>
</feature>
<dbReference type="PANTHER" id="PTHR24148:SF82">
    <property type="entry name" value="HETEROKARYON INCOMPATIBILITY DOMAIN-CONTAINING PROTEIN"/>
    <property type="match status" value="1"/>
</dbReference>